<sequence>MGLWEIKPDKPTPSRYAGGMIAPFRALAAFSLGVVALLACSTHAQQTTYELDSEEGVWVEAAAPEPGTDAWTIAEARRALAADNPAKAASLLTDWLQINERTDNPWLAEAYMLRGDAYVAQGKEYKALYDYETVAKDFVGSEAFLPTLERELRVGRMYLNGLKRKFLWFRFEDASSIGIELLMRIQERAPGSQLAESAAIELADYFYRIRDLDLAAEMYSIFLVNYPRSEHRMHAMLRQIYANVARFKGPKYDSSSLVEAQELIRQFAGEYPEQAERLGITDALVARLDESAAAQMLASAEWYLRRKDPVSARFTLRRLLIRHAGTVAAAHGREILKERGWELPTPAPLPLPEALQEIMPDAEAPALQEPTPDPAKEDTQS</sequence>
<dbReference type="InterPro" id="IPR039565">
    <property type="entry name" value="BamD-like"/>
</dbReference>
<organism evidence="4">
    <name type="scientific">hydrothermal vent metagenome</name>
    <dbReference type="NCBI Taxonomy" id="652676"/>
    <lineage>
        <taxon>unclassified sequences</taxon>
        <taxon>metagenomes</taxon>
        <taxon>ecological metagenomes</taxon>
    </lineage>
</organism>
<evidence type="ECO:0000259" key="3">
    <source>
        <dbReference type="Pfam" id="PF13525"/>
    </source>
</evidence>
<feature type="region of interest" description="Disordered" evidence="2">
    <location>
        <begin position="358"/>
        <end position="381"/>
    </location>
</feature>
<dbReference type="EMBL" id="UOGK01000697">
    <property type="protein sequence ID" value="VAX42472.1"/>
    <property type="molecule type" value="Genomic_DNA"/>
</dbReference>
<dbReference type="InterPro" id="IPR011990">
    <property type="entry name" value="TPR-like_helical_dom_sf"/>
</dbReference>
<accession>A0A3B1DNW8</accession>
<dbReference type="AlphaFoldDB" id="A0A3B1DNW8"/>
<evidence type="ECO:0000313" key="4">
    <source>
        <dbReference type="EMBL" id="VAX42472.1"/>
    </source>
</evidence>
<protein>
    <recommendedName>
        <fullName evidence="3">Outer membrane lipoprotein BamD-like domain-containing protein</fullName>
    </recommendedName>
</protein>
<feature type="domain" description="Outer membrane lipoprotein BamD-like" evidence="3">
    <location>
        <begin position="181"/>
        <end position="335"/>
    </location>
</feature>
<evidence type="ECO:0000256" key="1">
    <source>
        <dbReference type="ARBA" id="ARBA00022729"/>
    </source>
</evidence>
<keyword evidence="1" id="KW-0732">Signal</keyword>
<dbReference type="Pfam" id="PF13525">
    <property type="entry name" value="YfiO"/>
    <property type="match status" value="1"/>
</dbReference>
<dbReference type="Gene3D" id="1.25.40.10">
    <property type="entry name" value="Tetratricopeptide repeat domain"/>
    <property type="match status" value="2"/>
</dbReference>
<evidence type="ECO:0000256" key="2">
    <source>
        <dbReference type="SAM" id="MobiDB-lite"/>
    </source>
</evidence>
<dbReference type="SUPFAM" id="SSF48452">
    <property type="entry name" value="TPR-like"/>
    <property type="match status" value="1"/>
</dbReference>
<proteinExistence type="predicted"/>
<reference evidence="4" key="1">
    <citation type="submission" date="2018-06" db="EMBL/GenBank/DDBJ databases">
        <authorList>
            <person name="Zhirakovskaya E."/>
        </authorList>
    </citation>
    <scope>NUCLEOTIDE SEQUENCE</scope>
</reference>
<gene>
    <name evidence="4" type="ORF">MNBD_PLANCTO03-1232</name>
</gene>
<name>A0A3B1DNW8_9ZZZZ</name>